<accession>A0ABP3P598</accession>
<name>A0ABP3P598_SACER</name>
<evidence type="ECO:0000313" key="3">
    <source>
        <dbReference type="Proteomes" id="UP001500729"/>
    </source>
</evidence>
<evidence type="ECO:0000313" key="2">
    <source>
        <dbReference type="EMBL" id="GAA0556593.1"/>
    </source>
</evidence>
<keyword evidence="3" id="KW-1185">Reference proteome</keyword>
<sequence length="115" mass="12679">MIMGCNDSAPADDITTGVTHRTGGRRSEFRRSQTARRTGYRTTAGEEEAMRLTATRSARADHGRLPVLGDLTARRSPGAHRVLLEQRFRHTAWIERKPGAMWDAVPAAPRAAAAR</sequence>
<organism evidence="2 3">
    <name type="scientific">Saccharopolyspora erythraea</name>
    <name type="common">Streptomyces erythraeus</name>
    <dbReference type="NCBI Taxonomy" id="1836"/>
    <lineage>
        <taxon>Bacteria</taxon>
        <taxon>Bacillati</taxon>
        <taxon>Actinomycetota</taxon>
        <taxon>Actinomycetes</taxon>
        <taxon>Pseudonocardiales</taxon>
        <taxon>Pseudonocardiaceae</taxon>
        <taxon>Saccharopolyspora</taxon>
    </lineage>
</organism>
<dbReference type="EMBL" id="BAAAGS010000071">
    <property type="protein sequence ID" value="GAA0556593.1"/>
    <property type="molecule type" value="Genomic_DNA"/>
</dbReference>
<proteinExistence type="predicted"/>
<reference evidence="3" key="1">
    <citation type="journal article" date="2019" name="Int. J. Syst. Evol. Microbiol.">
        <title>The Global Catalogue of Microorganisms (GCM) 10K type strain sequencing project: providing services to taxonomists for standard genome sequencing and annotation.</title>
        <authorList>
            <consortium name="The Broad Institute Genomics Platform"/>
            <consortium name="The Broad Institute Genome Sequencing Center for Infectious Disease"/>
            <person name="Wu L."/>
            <person name="Ma J."/>
        </authorList>
    </citation>
    <scope>NUCLEOTIDE SEQUENCE [LARGE SCALE GENOMIC DNA]</scope>
    <source>
        <strain evidence="3">JCM 10303</strain>
    </source>
</reference>
<protein>
    <submittedName>
        <fullName evidence="2">Uncharacterized protein</fullName>
    </submittedName>
</protein>
<feature type="region of interest" description="Disordered" evidence="1">
    <location>
        <begin position="1"/>
        <end position="47"/>
    </location>
</feature>
<dbReference type="Proteomes" id="UP001500729">
    <property type="component" value="Unassembled WGS sequence"/>
</dbReference>
<comment type="caution">
    <text evidence="2">The sequence shown here is derived from an EMBL/GenBank/DDBJ whole genome shotgun (WGS) entry which is preliminary data.</text>
</comment>
<evidence type="ECO:0000256" key="1">
    <source>
        <dbReference type="SAM" id="MobiDB-lite"/>
    </source>
</evidence>
<gene>
    <name evidence="2" type="ORF">GCM10009533_62870</name>
</gene>